<dbReference type="InterPro" id="IPR003399">
    <property type="entry name" value="Mce/MlaD"/>
</dbReference>
<dbReference type="InterPro" id="IPR052336">
    <property type="entry name" value="MlaD_Phospholipid_Transporter"/>
</dbReference>
<feature type="transmembrane region" description="Helical" evidence="1">
    <location>
        <begin position="12"/>
        <end position="30"/>
    </location>
</feature>
<dbReference type="AlphaFoldDB" id="H8XQZ2"/>
<proteinExistence type="predicted"/>
<accession>H8XQZ2</accession>
<feature type="domain" description="Mce/MlaD" evidence="2">
    <location>
        <begin position="39"/>
        <end position="117"/>
    </location>
</feature>
<organism evidence="3 4">
    <name type="scientific">Flavobacterium indicum (strain DSM 17447 / CIP 109464 / GPTSA100-9)</name>
    <dbReference type="NCBI Taxonomy" id="1094466"/>
    <lineage>
        <taxon>Bacteria</taxon>
        <taxon>Pseudomonadati</taxon>
        <taxon>Bacteroidota</taxon>
        <taxon>Flavobacteriia</taxon>
        <taxon>Flavobacteriales</taxon>
        <taxon>Flavobacteriaceae</taxon>
        <taxon>Flavobacterium</taxon>
    </lineage>
</organism>
<reference evidence="4" key="2">
    <citation type="submission" date="2012-03" db="EMBL/GenBank/DDBJ databases">
        <title>Complete genome sequence of Flavobacterium indicum GPTSA100-9T, isolated from warm spring water.</title>
        <authorList>
            <person name="Barbier P."/>
            <person name="Houel A."/>
            <person name="Loux V."/>
            <person name="Poulain J."/>
            <person name="Bernardet J.-F."/>
            <person name="Touchon M."/>
            <person name="Duchaud E."/>
        </authorList>
    </citation>
    <scope>NUCLEOTIDE SEQUENCE [LARGE SCALE GENOMIC DNA]</scope>
    <source>
        <strain evidence="4">DSM 17447 / CIP 109464 / GPTSA100-9</strain>
    </source>
</reference>
<dbReference type="RefSeq" id="WP_014388565.1">
    <property type="nucleotide sequence ID" value="NC_017025.1"/>
</dbReference>
<name>H8XQZ2_FLAIG</name>
<keyword evidence="1" id="KW-1133">Transmembrane helix</keyword>
<dbReference type="eggNOG" id="COG1463">
    <property type="taxonomic scope" value="Bacteria"/>
</dbReference>
<dbReference type="PANTHER" id="PTHR33371">
    <property type="entry name" value="INTERMEMBRANE PHOSPHOLIPID TRANSPORT SYSTEM BINDING PROTEIN MLAD-RELATED"/>
    <property type="match status" value="1"/>
</dbReference>
<evidence type="ECO:0000256" key="1">
    <source>
        <dbReference type="SAM" id="Phobius"/>
    </source>
</evidence>
<keyword evidence="1" id="KW-0472">Membrane</keyword>
<reference evidence="3 4" key="1">
    <citation type="journal article" date="2012" name="J. Bacteriol.">
        <title>Complete Genome Sequence of Flavobacterium indicum GPSTA100-9T, Isolated from Warm Spring Water.</title>
        <authorList>
            <person name="Barbier P."/>
            <person name="Houel A."/>
            <person name="Loux V."/>
            <person name="Poulain J."/>
            <person name="Bernardet J.F."/>
            <person name="Touchon M."/>
            <person name="Duchaud E."/>
        </authorList>
    </citation>
    <scope>NUCLEOTIDE SEQUENCE [LARGE SCALE GENOMIC DNA]</scope>
    <source>
        <strain evidence="4">DSM 17447 / CIP 109464 / GPTSA100-9</strain>
    </source>
</reference>
<dbReference type="HOGENOM" id="CLU_054524_0_0_10"/>
<dbReference type="PANTHER" id="PTHR33371:SF4">
    <property type="entry name" value="INTERMEMBRANE PHOSPHOLIPID TRANSPORT SYSTEM BINDING PROTEIN MLAD"/>
    <property type="match status" value="1"/>
</dbReference>
<gene>
    <name evidence="3" type="ordered locus">KQS_07410</name>
</gene>
<protein>
    <submittedName>
        <fullName evidence="3">ABC transporter, permease component</fullName>
    </submittedName>
</protein>
<evidence type="ECO:0000313" key="4">
    <source>
        <dbReference type="Proteomes" id="UP000007599"/>
    </source>
</evidence>
<evidence type="ECO:0000259" key="2">
    <source>
        <dbReference type="Pfam" id="PF02470"/>
    </source>
</evidence>
<dbReference type="STRING" id="1094466.KQS_07410"/>
<evidence type="ECO:0000313" key="3">
    <source>
        <dbReference type="EMBL" id="CCG53440.1"/>
    </source>
</evidence>
<keyword evidence="4" id="KW-1185">Reference proteome</keyword>
<dbReference type="OrthoDB" id="9771725at2"/>
<dbReference type="Pfam" id="PF02470">
    <property type="entry name" value="MlaD"/>
    <property type="match status" value="1"/>
</dbReference>
<keyword evidence="1" id="KW-0812">Transmembrane</keyword>
<dbReference type="Proteomes" id="UP000007599">
    <property type="component" value="Chromosome I"/>
</dbReference>
<sequence length="324" mass="35727">MEKTNTEKIRLGVFVLAGITIFIIAIYFIGNKQNMFGKTTPISAIFNNVNGLQLGNNVRYAGINIGIVKNIEMINDTMIKVDMAIETKILPHIKKDAIAAISSDGLVGNMIINIIPGKGVAAPIQPNDVIQSFNKVRTEDMLKTLSVTNENAAILTANLIKITRDISEGKGTVGLLLNDTQIANDLKETMRYLKMTSQGTTESIQNLNKLITSLNQKENVIGVVNDTAVANKIKSIVINLEKSSKKIDVVVDNLNTTIDNAKNGKGAINYLSNNPKLVQKIDSTIININEASIRLNQNLEALKHNFFFKGYFKKQEKQKQKVTR</sequence>
<dbReference type="PATRIC" id="fig|1094466.5.peg.1458"/>
<dbReference type="KEGG" id="fin:KQS_07410"/>
<dbReference type="EMBL" id="HE774682">
    <property type="protein sequence ID" value="CCG53440.1"/>
    <property type="molecule type" value="Genomic_DNA"/>
</dbReference>